<dbReference type="EMBL" id="JAGJWX010000004">
    <property type="protein sequence ID" value="MBP2857290.1"/>
    <property type="molecule type" value="Genomic_DNA"/>
</dbReference>
<reference evidence="2" key="2">
    <citation type="submission" date="2024-07" db="EMBL/GenBank/DDBJ databases">
        <authorList>
            <person name="Pedron J."/>
        </authorList>
    </citation>
    <scope>NUCLEOTIDE SEQUENCE</scope>
    <source>
        <strain evidence="2">A003-S1-M15</strain>
    </source>
</reference>
<dbReference type="Gene3D" id="3.40.50.150">
    <property type="entry name" value="Vaccinia Virus protein VP39"/>
    <property type="match status" value="1"/>
</dbReference>
<name>A0AB39IV13_9GAMM</name>
<dbReference type="GO" id="GO:0032259">
    <property type="term" value="P:methylation"/>
    <property type="evidence" value="ECO:0007669"/>
    <property type="project" value="UniProtKB-KW"/>
</dbReference>
<dbReference type="RefSeq" id="WP_038909000.1">
    <property type="nucleotide sequence ID" value="NZ_CM001972.1"/>
</dbReference>
<dbReference type="InterPro" id="IPR029063">
    <property type="entry name" value="SAM-dependent_MTases_sf"/>
</dbReference>
<evidence type="ECO:0000313" key="1">
    <source>
        <dbReference type="EMBL" id="MBP2857290.1"/>
    </source>
</evidence>
<keyword evidence="3" id="KW-1185">Reference proteome</keyword>
<organism evidence="2">
    <name type="scientific">Dickeya oryzae</name>
    <dbReference type="NCBI Taxonomy" id="1240404"/>
    <lineage>
        <taxon>Bacteria</taxon>
        <taxon>Pseudomonadati</taxon>
        <taxon>Pseudomonadota</taxon>
        <taxon>Gammaproteobacteria</taxon>
        <taxon>Enterobacterales</taxon>
        <taxon>Pectobacteriaceae</taxon>
        <taxon>Dickeya</taxon>
    </lineage>
</organism>
<dbReference type="EC" id="2.1.1.-" evidence="2"/>
<evidence type="ECO:0000313" key="3">
    <source>
        <dbReference type="Proteomes" id="UP000810130"/>
    </source>
</evidence>
<reference evidence="1 3" key="1">
    <citation type="submission" date="2021-04" db="EMBL/GenBank/DDBJ databases">
        <title>Genomic and host-range diversity within the Dickeya zeae complex, identification of D. zeae and D. oryzae members, proposal of two novel subspecies D. zeae subsp. zeae subsp. nov. and D. zeae subsp. dombae subsp. nov.</title>
        <authorList>
            <person name="Van Gijsegem F."/>
            <person name="Hugouvieux-Cotte-Pattat N."/>
        </authorList>
    </citation>
    <scope>NUCLEOTIDE SEQUENCE [LARGE SCALE GENOMIC DNA]</scope>
    <source>
        <strain evidence="1 3">FVG03</strain>
    </source>
</reference>
<dbReference type="GeneID" id="302580670"/>
<dbReference type="EMBL" id="CP162670">
    <property type="protein sequence ID" value="XDL25266.1"/>
    <property type="molecule type" value="Genomic_DNA"/>
</dbReference>
<keyword evidence="2" id="KW-0808">Transferase</keyword>
<dbReference type="GO" id="GO:0008168">
    <property type="term" value="F:methyltransferase activity"/>
    <property type="evidence" value="ECO:0007669"/>
    <property type="project" value="UniProtKB-KW"/>
</dbReference>
<keyword evidence="2" id="KW-0489">Methyltransferase</keyword>
<sequence>MPGTAYQIICNALNNNPEFHSFRENQISRKEYFKNIVEKKDSLLGREFNEDMLNLSARMPSDPDAFVDELLNELYKMDIIPNTIYDKNLYSNTEKIIAENFLHRDRKTFIFPEESRLIFALADILKPKRIAFMGSYYAFWAIWTLPVLPNGSSIWLMDIDETCQVLARENITSLGLGKQVNIYHESQDAIASITNITDLDWIVLDAEGPKTGPDDEDLIDKAIYYPMIRQGYTSLNEGGLMIAHNILLENTTDSPYIQEKIDWNTKMFSKFIPFLNQNFRSFTHFESTEGVGIAKK</sequence>
<dbReference type="SUPFAM" id="SSF53335">
    <property type="entry name" value="S-adenosyl-L-methionine-dependent methyltransferases"/>
    <property type="match status" value="1"/>
</dbReference>
<dbReference type="AlphaFoldDB" id="A0AB39IV13"/>
<protein>
    <submittedName>
        <fullName evidence="2">O-methyltransferase</fullName>
        <ecNumber evidence="2">2.1.1.-</ecNumber>
    </submittedName>
</protein>
<proteinExistence type="predicted"/>
<evidence type="ECO:0000313" key="2">
    <source>
        <dbReference type="EMBL" id="XDL25266.1"/>
    </source>
</evidence>
<gene>
    <name evidence="1" type="ORF">J8657_06715</name>
    <name evidence="2" type="ORF">LF929_003315</name>
</gene>
<dbReference type="Proteomes" id="UP000810130">
    <property type="component" value="Unassembled WGS sequence"/>
</dbReference>
<accession>A0AB39IV13</accession>